<protein>
    <submittedName>
        <fullName evidence="2">DUF1329 domain-containing protein</fullName>
    </submittedName>
</protein>
<keyword evidence="3" id="KW-1185">Reference proteome</keyword>
<dbReference type="InterPro" id="IPR010752">
    <property type="entry name" value="DUF1329"/>
</dbReference>
<organism evidence="2 3">
    <name type="scientific">Abyssibacter profundi</name>
    <dbReference type="NCBI Taxonomy" id="2182787"/>
    <lineage>
        <taxon>Bacteria</taxon>
        <taxon>Pseudomonadati</taxon>
        <taxon>Pseudomonadota</taxon>
        <taxon>Gammaproteobacteria</taxon>
        <taxon>Chromatiales</taxon>
        <taxon>Oceanococcaceae</taxon>
        <taxon>Abyssibacter</taxon>
    </lineage>
</organism>
<reference evidence="2 3" key="1">
    <citation type="submission" date="2018-05" db="EMBL/GenBank/DDBJ databases">
        <title>Abyssibacter profundi OUC007T gen. nov., sp. nov, a marine bacterium isolated from seawater of the Mariana Trench.</title>
        <authorList>
            <person name="Zhou S."/>
        </authorList>
    </citation>
    <scope>NUCLEOTIDE SEQUENCE [LARGE SCALE GENOMIC DNA]</scope>
    <source>
        <strain evidence="2 3">OUC007</strain>
    </source>
</reference>
<evidence type="ECO:0000313" key="3">
    <source>
        <dbReference type="Proteomes" id="UP000251800"/>
    </source>
</evidence>
<dbReference type="Pfam" id="PF07044">
    <property type="entry name" value="DUF1329"/>
    <property type="match status" value="1"/>
</dbReference>
<keyword evidence="1" id="KW-0732">Signal</keyword>
<dbReference type="AlphaFoldDB" id="A0A383XRN8"/>
<accession>A0A383XRN8</accession>
<dbReference type="Gene3D" id="2.50.20.10">
    <property type="entry name" value="Lipoprotein localisation LolA/LolB/LppX"/>
    <property type="match status" value="1"/>
</dbReference>
<gene>
    <name evidence="2" type="ORF">DEH80_12435</name>
</gene>
<dbReference type="EMBL" id="QEQK01000011">
    <property type="protein sequence ID" value="PWN55292.1"/>
    <property type="molecule type" value="Genomic_DNA"/>
</dbReference>
<evidence type="ECO:0000313" key="2">
    <source>
        <dbReference type="EMBL" id="PWN55292.1"/>
    </source>
</evidence>
<name>A0A383XRN8_9GAMM</name>
<proteinExistence type="predicted"/>
<comment type="caution">
    <text evidence="2">The sequence shown here is derived from an EMBL/GenBank/DDBJ whole genome shotgun (WGS) entry which is preliminary data.</text>
</comment>
<dbReference type="OrthoDB" id="178023at2"/>
<dbReference type="RefSeq" id="WP_109720835.1">
    <property type="nucleotide sequence ID" value="NZ_QEQK01000011.1"/>
</dbReference>
<dbReference type="CDD" id="cd16329">
    <property type="entry name" value="LolA_like"/>
    <property type="match status" value="1"/>
</dbReference>
<sequence>MTMIHKYTVACVAGAVLAAAGMPASAGVSAEEAAKLGKELTPVGAVRAGNEAGTIPEWTPAEQAGELKGWFPQDPSIADEKPMFTITAANLSEHANKLSDGHKELLRRFPDSYKMMVYPSHRKVNFPDEIKEATIKNATRASLEGVDNPKGAYLGFPFPIPQTGAEPVWNHRVKWRGNVIRRFNNQMIVQQDGSFGLTKIVEDVLFYYANTDMDSPPELKPGTDFLRYLSETLSPPRIAGTYILVHEKAGFGTEGRSAWLYAPALKRIRRAPAVCCDNPYEGTDGHQFYDQVDMYNGVLERFTWKLKGKAEMYVPYNSYKIATPPTTYDDIASPNHVNPELPRYELHRVWVVEANNKEDQRHTFSKRVMYFDEDSWNLVAIDNYDHEGKLTQFQEGHLVPYFNNLSVTTHVETIYHLNSGRYFVTAMINEDEPYDGTVRLTDNTFEPRTIQRKASK</sequence>
<feature type="signal peptide" evidence="1">
    <location>
        <begin position="1"/>
        <end position="26"/>
    </location>
</feature>
<evidence type="ECO:0000256" key="1">
    <source>
        <dbReference type="SAM" id="SignalP"/>
    </source>
</evidence>
<feature type="chain" id="PRO_5016905021" evidence="1">
    <location>
        <begin position="27"/>
        <end position="456"/>
    </location>
</feature>
<dbReference type="Proteomes" id="UP000251800">
    <property type="component" value="Unassembled WGS sequence"/>
</dbReference>